<accession>A0ABW0GPY6</accession>
<feature type="transmembrane region" description="Helical" evidence="7">
    <location>
        <begin position="227"/>
        <end position="245"/>
    </location>
</feature>
<comment type="subcellular location">
    <subcellularLocation>
        <location evidence="1">Membrane</location>
        <topology evidence="1">Multi-pass membrane protein</topology>
    </subcellularLocation>
</comment>
<dbReference type="SUPFAM" id="SSF103473">
    <property type="entry name" value="MFS general substrate transporter"/>
    <property type="match status" value="1"/>
</dbReference>
<keyword evidence="3 7" id="KW-0812">Transmembrane</keyword>
<evidence type="ECO:0000256" key="4">
    <source>
        <dbReference type="ARBA" id="ARBA00022989"/>
    </source>
</evidence>
<evidence type="ECO:0000256" key="1">
    <source>
        <dbReference type="ARBA" id="ARBA00004141"/>
    </source>
</evidence>
<dbReference type="Proteomes" id="UP001596122">
    <property type="component" value="Unassembled WGS sequence"/>
</dbReference>
<comment type="similarity">
    <text evidence="2">Belongs to the major facilitator superfamily. Nitrate/nitrite porter (TC 2.A.1.8) family.</text>
</comment>
<keyword evidence="4 7" id="KW-1133">Transmembrane helix</keyword>
<reference evidence="9" key="1">
    <citation type="journal article" date="2019" name="Int. J. Syst. Evol. Microbiol.">
        <title>The Global Catalogue of Microorganisms (GCM) 10K type strain sequencing project: providing services to taxonomists for standard genome sequencing and annotation.</title>
        <authorList>
            <consortium name="The Broad Institute Genomics Platform"/>
            <consortium name="The Broad Institute Genome Sequencing Center for Infectious Disease"/>
            <person name="Wu L."/>
            <person name="Ma J."/>
        </authorList>
    </citation>
    <scope>NUCLEOTIDE SEQUENCE [LARGE SCALE GENOMIC DNA]</scope>
    <source>
        <strain evidence="9">CCUG 43114</strain>
    </source>
</reference>
<dbReference type="Gene3D" id="1.20.1250.20">
    <property type="entry name" value="MFS general substrate transporter like domains"/>
    <property type="match status" value="1"/>
</dbReference>
<protein>
    <submittedName>
        <fullName evidence="8">MFS transporter</fullName>
    </submittedName>
</protein>
<evidence type="ECO:0000256" key="2">
    <source>
        <dbReference type="ARBA" id="ARBA00008432"/>
    </source>
</evidence>
<dbReference type="InterPro" id="IPR011701">
    <property type="entry name" value="MFS"/>
</dbReference>
<evidence type="ECO:0000313" key="8">
    <source>
        <dbReference type="EMBL" id="MFC5382029.1"/>
    </source>
</evidence>
<dbReference type="PANTHER" id="PTHR23515">
    <property type="entry name" value="HIGH-AFFINITY NITRATE TRANSPORTER 2.3"/>
    <property type="match status" value="1"/>
</dbReference>
<dbReference type="EMBL" id="JBHSLD010000014">
    <property type="protein sequence ID" value="MFC5382029.1"/>
    <property type="molecule type" value="Genomic_DNA"/>
</dbReference>
<evidence type="ECO:0000256" key="7">
    <source>
        <dbReference type="SAM" id="Phobius"/>
    </source>
</evidence>
<feature type="transmembrane region" description="Helical" evidence="7">
    <location>
        <begin position="112"/>
        <end position="132"/>
    </location>
</feature>
<feature type="transmembrane region" description="Helical" evidence="7">
    <location>
        <begin position="266"/>
        <end position="291"/>
    </location>
</feature>
<feature type="transmembrane region" description="Helical" evidence="7">
    <location>
        <begin position="180"/>
        <end position="207"/>
    </location>
</feature>
<keyword evidence="5 7" id="KW-0472">Membrane</keyword>
<dbReference type="InterPro" id="IPR044772">
    <property type="entry name" value="NO3_transporter"/>
</dbReference>
<feature type="transmembrane region" description="Helical" evidence="7">
    <location>
        <begin position="138"/>
        <end position="159"/>
    </location>
</feature>
<name>A0ABW0GPY6_9MICO</name>
<feature type="transmembrane region" description="Helical" evidence="7">
    <location>
        <begin position="82"/>
        <end position="100"/>
    </location>
</feature>
<comment type="caution">
    <text evidence="8">The sequence shown here is derived from an EMBL/GenBank/DDBJ whole genome shotgun (WGS) entry which is preliminary data.</text>
</comment>
<evidence type="ECO:0000256" key="3">
    <source>
        <dbReference type="ARBA" id="ARBA00022692"/>
    </source>
</evidence>
<proteinExistence type="inferred from homology"/>
<feature type="region of interest" description="Disordered" evidence="6">
    <location>
        <begin position="1"/>
        <end position="26"/>
    </location>
</feature>
<feature type="transmembrane region" description="Helical" evidence="7">
    <location>
        <begin position="41"/>
        <end position="62"/>
    </location>
</feature>
<dbReference type="InterPro" id="IPR036259">
    <property type="entry name" value="MFS_trans_sf"/>
</dbReference>
<feature type="transmembrane region" description="Helical" evidence="7">
    <location>
        <begin position="387"/>
        <end position="409"/>
    </location>
</feature>
<keyword evidence="9" id="KW-1185">Reference proteome</keyword>
<feature type="transmembrane region" description="Helical" evidence="7">
    <location>
        <begin position="451"/>
        <end position="470"/>
    </location>
</feature>
<dbReference type="Pfam" id="PF07690">
    <property type="entry name" value="MFS_1"/>
    <property type="match status" value="1"/>
</dbReference>
<dbReference type="RefSeq" id="WP_340269901.1">
    <property type="nucleotide sequence ID" value="NZ_JBBEOG010000005.1"/>
</dbReference>
<organism evidence="8 9">
    <name type="scientific">Aquipuribacter nitratireducens</name>
    <dbReference type="NCBI Taxonomy" id="650104"/>
    <lineage>
        <taxon>Bacteria</taxon>
        <taxon>Bacillati</taxon>
        <taxon>Actinomycetota</taxon>
        <taxon>Actinomycetes</taxon>
        <taxon>Micrococcales</taxon>
        <taxon>Intrasporangiaceae</taxon>
        <taxon>Aquipuribacter</taxon>
    </lineage>
</organism>
<gene>
    <name evidence="8" type="ORF">ACFPJ6_14740</name>
</gene>
<feature type="transmembrane region" description="Helical" evidence="7">
    <location>
        <begin position="324"/>
        <end position="341"/>
    </location>
</feature>
<feature type="transmembrane region" description="Helical" evidence="7">
    <location>
        <begin position="348"/>
        <end position="367"/>
    </location>
</feature>
<sequence length="479" mass="51932">MNTHHRPSTPAATDRTPPARRGREWLHGWDPEDEATWDRGLAWRTLSITTFTLTLAFASWFIASALAPKLTNLGFDLSTDQLYWLVAMPGLSAGLLRLTWMFLPPIVGTRRLVSLTTLLLLIPLLGWGVAVQDPTTPYVWLLVLSFLSGVGGGAFSGFMPSTSYFFPRRLQGTALGLQAGIGNFGVSLVQFLTPWVIGIAMVGALGASQTLTFPGRAPQEVWYQNAAFVYVPFVLVGAALAWTMLKSVPMSVNVRQQLDIFRNQDTWWMTLLYIMTFGTFAGLSGQFGLLIKNLFGGGNPEIARVLADGTTEVLVAGYTIPDPVAYAFLGPLVGAGARVLFSPLTDRLGGAPWTLVSGVGILLSVAWTSQQLSPDVAAGAGEVRAEFVRFLLGMLTIFLFTGIGNASTFKQMPMIFERRQAGGVIGWTAGIAAFGPFFFGIGLAMFAPETFFYIGVAFAAMCIALTWWRYARPGAPKRS</sequence>
<evidence type="ECO:0000313" key="9">
    <source>
        <dbReference type="Proteomes" id="UP001596122"/>
    </source>
</evidence>
<evidence type="ECO:0000256" key="5">
    <source>
        <dbReference type="ARBA" id="ARBA00023136"/>
    </source>
</evidence>
<evidence type="ECO:0000256" key="6">
    <source>
        <dbReference type="SAM" id="MobiDB-lite"/>
    </source>
</evidence>
<feature type="transmembrane region" description="Helical" evidence="7">
    <location>
        <begin position="421"/>
        <end position="445"/>
    </location>
</feature>